<gene>
    <name evidence="10" type="ORF">OPS25_01630</name>
</gene>
<dbReference type="PANTHER" id="PTHR42781">
    <property type="entry name" value="SPERMIDINE/PUTRESCINE IMPORT ATP-BINDING PROTEIN POTA"/>
    <property type="match status" value="1"/>
</dbReference>
<dbReference type="Gene3D" id="3.40.50.300">
    <property type="entry name" value="P-loop containing nucleotide triphosphate hydrolases"/>
    <property type="match status" value="1"/>
</dbReference>
<evidence type="ECO:0000256" key="4">
    <source>
        <dbReference type="ARBA" id="ARBA00022741"/>
    </source>
</evidence>
<keyword evidence="6" id="KW-0408">Iron</keyword>
<keyword evidence="4" id="KW-0547">Nucleotide-binding</keyword>
<feature type="domain" description="ABC transporter" evidence="9">
    <location>
        <begin position="2"/>
        <end position="234"/>
    </location>
</feature>
<evidence type="ECO:0000313" key="11">
    <source>
        <dbReference type="Proteomes" id="UP001142810"/>
    </source>
</evidence>
<dbReference type="InterPro" id="IPR050093">
    <property type="entry name" value="ABC_SmlMolc_Importer"/>
</dbReference>
<evidence type="ECO:0000256" key="7">
    <source>
        <dbReference type="ARBA" id="ARBA00023065"/>
    </source>
</evidence>
<dbReference type="SMART" id="SM00382">
    <property type="entry name" value="AAA"/>
    <property type="match status" value="1"/>
</dbReference>
<dbReference type="PROSITE" id="PS00211">
    <property type="entry name" value="ABC_TRANSPORTER_1"/>
    <property type="match status" value="1"/>
</dbReference>
<dbReference type="EMBL" id="JAPFRD010000002">
    <property type="protein sequence ID" value="MCW8107204.1"/>
    <property type="molecule type" value="Genomic_DNA"/>
</dbReference>
<accession>A0ABT3P370</accession>
<name>A0ABT3P370_9ALTE</name>
<dbReference type="SUPFAM" id="SSF52540">
    <property type="entry name" value="P-loop containing nucleoside triphosphate hydrolases"/>
    <property type="match status" value="1"/>
</dbReference>
<keyword evidence="8" id="KW-0472">Membrane</keyword>
<evidence type="ECO:0000313" key="10">
    <source>
        <dbReference type="EMBL" id="MCW8107204.1"/>
    </source>
</evidence>
<dbReference type="PROSITE" id="PS50893">
    <property type="entry name" value="ABC_TRANSPORTER_2"/>
    <property type="match status" value="1"/>
</dbReference>
<dbReference type="RefSeq" id="WP_265615905.1">
    <property type="nucleotide sequence ID" value="NZ_JAPFRD010000002.1"/>
</dbReference>
<dbReference type="InterPro" id="IPR017871">
    <property type="entry name" value="ABC_transporter-like_CS"/>
</dbReference>
<evidence type="ECO:0000256" key="3">
    <source>
        <dbReference type="ARBA" id="ARBA00022496"/>
    </source>
</evidence>
<dbReference type="PANTHER" id="PTHR42781:SF4">
    <property type="entry name" value="SPERMIDINE_PUTRESCINE IMPORT ATP-BINDING PROTEIN POTA"/>
    <property type="match status" value="1"/>
</dbReference>
<dbReference type="InterPro" id="IPR013611">
    <property type="entry name" value="Transp-assoc_OB_typ2"/>
</dbReference>
<dbReference type="GO" id="GO:0005524">
    <property type="term" value="F:ATP binding"/>
    <property type="evidence" value="ECO:0007669"/>
    <property type="project" value="UniProtKB-KW"/>
</dbReference>
<dbReference type="InterPro" id="IPR027417">
    <property type="entry name" value="P-loop_NTPase"/>
</dbReference>
<dbReference type="SUPFAM" id="SSF50331">
    <property type="entry name" value="MOP-like"/>
    <property type="match status" value="1"/>
</dbReference>
<reference evidence="10" key="1">
    <citation type="submission" date="2022-11" db="EMBL/GenBank/DDBJ databases">
        <title>Alteromonas sp. nov., isolated from sea water of the Qingdao.</title>
        <authorList>
            <person name="Wang Q."/>
        </authorList>
    </citation>
    <scope>NUCLEOTIDE SEQUENCE</scope>
    <source>
        <strain evidence="10">ASW11-7</strain>
    </source>
</reference>
<dbReference type="InterPro" id="IPR008995">
    <property type="entry name" value="Mo/tungstate-bd_C_term_dom"/>
</dbReference>
<dbReference type="Gene3D" id="2.40.50.100">
    <property type="match status" value="1"/>
</dbReference>
<keyword evidence="1" id="KW-0813">Transport</keyword>
<evidence type="ECO:0000256" key="6">
    <source>
        <dbReference type="ARBA" id="ARBA00023004"/>
    </source>
</evidence>
<keyword evidence="11" id="KW-1185">Reference proteome</keyword>
<sequence length="356" mass="39323">MLSLHNIDIRYGNFLAVDGVTLALKQGEIGCLLGPSGCGKTSILRALAGFEPIGKGKIFLRNEVVSKPNHTIAPEHRHISVVFQDFALFPHMSVTENIAFGLHKWKKADRQSRVDEVLQLVGLSHASNRYPHELSGGQQQRIALARALAPKPELLLMDEPFSSLDAELREELAKDIRTILKRENTSALVVTHDQNEAFAIADVIGVLNDGKLHQWDDAYALYHKPATRFVADFVGNGVFLNSRVNERGNLSCCLGEVAVDPSRLNGFHIGQEIELLIRPDDVEYDEASNLIATVVRRSFRGANIMYELSIPGSEQTILCLAPSHNDHAVNESFGIRLDLAHLVMFAKPSMPAGKVR</sequence>
<proteinExistence type="predicted"/>
<evidence type="ECO:0000256" key="1">
    <source>
        <dbReference type="ARBA" id="ARBA00022448"/>
    </source>
</evidence>
<protein>
    <submittedName>
        <fullName evidence="10">ABC transporter ATP-binding protein</fullName>
    </submittedName>
</protein>
<dbReference type="CDD" id="cd03259">
    <property type="entry name" value="ABC_Carb_Solutes_like"/>
    <property type="match status" value="1"/>
</dbReference>
<keyword evidence="7" id="KW-0406">Ion transport</keyword>
<evidence type="ECO:0000256" key="2">
    <source>
        <dbReference type="ARBA" id="ARBA00022475"/>
    </source>
</evidence>
<dbReference type="Pfam" id="PF08402">
    <property type="entry name" value="TOBE_2"/>
    <property type="match status" value="1"/>
</dbReference>
<organism evidence="10 11">
    <name type="scientific">Alteromonas aquimaris</name>
    <dbReference type="NCBI Taxonomy" id="2998417"/>
    <lineage>
        <taxon>Bacteria</taxon>
        <taxon>Pseudomonadati</taxon>
        <taxon>Pseudomonadota</taxon>
        <taxon>Gammaproteobacteria</taxon>
        <taxon>Alteromonadales</taxon>
        <taxon>Alteromonadaceae</taxon>
        <taxon>Alteromonas/Salinimonas group</taxon>
        <taxon>Alteromonas</taxon>
    </lineage>
</organism>
<dbReference type="Proteomes" id="UP001142810">
    <property type="component" value="Unassembled WGS sequence"/>
</dbReference>
<dbReference type="InterPro" id="IPR003593">
    <property type="entry name" value="AAA+_ATPase"/>
</dbReference>
<comment type="caution">
    <text evidence="10">The sequence shown here is derived from an EMBL/GenBank/DDBJ whole genome shotgun (WGS) entry which is preliminary data.</text>
</comment>
<dbReference type="Pfam" id="PF00005">
    <property type="entry name" value="ABC_tran"/>
    <property type="match status" value="1"/>
</dbReference>
<evidence type="ECO:0000256" key="8">
    <source>
        <dbReference type="ARBA" id="ARBA00023136"/>
    </source>
</evidence>
<dbReference type="InterPro" id="IPR003439">
    <property type="entry name" value="ABC_transporter-like_ATP-bd"/>
</dbReference>
<evidence type="ECO:0000256" key="5">
    <source>
        <dbReference type="ARBA" id="ARBA00022840"/>
    </source>
</evidence>
<keyword evidence="3" id="KW-0410">Iron transport</keyword>
<dbReference type="InterPro" id="IPR015853">
    <property type="entry name" value="ABC_transpr_FbpC"/>
</dbReference>
<evidence type="ECO:0000259" key="9">
    <source>
        <dbReference type="PROSITE" id="PS50893"/>
    </source>
</evidence>
<keyword evidence="2" id="KW-1003">Cell membrane</keyword>
<keyword evidence="5 10" id="KW-0067">ATP-binding</keyword>